<dbReference type="GO" id="GO:0003677">
    <property type="term" value="F:DNA binding"/>
    <property type="evidence" value="ECO:0007669"/>
    <property type="project" value="InterPro"/>
</dbReference>
<keyword evidence="3" id="KW-0067">ATP-binding</keyword>
<keyword evidence="8" id="KW-1185">Reference proteome</keyword>
<dbReference type="GO" id="GO:0004812">
    <property type="term" value="F:aminoacyl-tRNA ligase activity"/>
    <property type="evidence" value="ECO:0007669"/>
    <property type="project" value="UniProtKB-KW"/>
</dbReference>
<evidence type="ECO:0000259" key="6">
    <source>
        <dbReference type="Pfam" id="PF02371"/>
    </source>
</evidence>
<accession>A0A1K0FEJ8</accession>
<dbReference type="GO" id="GO:0004803">
    <property type="term" value="F:transposase activity"/>
    <property type="evidence" value="ECO:0007669"/>
    <property type="project" value="InterPro"/>
</dbReference>
<dbReference type="GO" id="GO:0000049">
    <property type="term" value="F:tRNA binding"/>
    <property type="evidence" value="ECO:0007669"/>
    <property type="project" value="InterPro"/>
</dbReference>
<evidence type="ECO:0000256" key="5">
    <source>
        <dbReference type="ARBA" id="ARBA00023146"/>
    </source>
</evidence>
<dbReference type="AlphaFoldDB" id="A0A1K0FEJ8"/>
<dbReference type="EMBL" id="MEIA01000379">
    <property type="protein sequence ID" value="OJF11277.1"/>
    <property type="molecule type" value="Genomic_DNA"/>
</dbReference>
<dbReference type="InterPro" id="IPR008925">
    <property type="entry name" value="aa_tRNA-synth_I_cd-bd_sf"/>
</dbReference>
<evidence type="ECO:0000256" key="1">
    <source>
        <dbReference type="ARBA" id="ARBA00022598"/>
    </source>
</evidence>
<dbReference type="InterPro" id="IPR003346">
    <property type="entry name" value="Transposase_20"/>
</dbReference>
<dbReference type="GO" id="GO:0006412">
    <property type="term" value="P:translation"/>
    <property type="evidence" value="ECO:0007669"/>
    <property type="project" value="UniProtKB-KW"/>
</dbReference>
<keyword evidence="2" id="KW-0547">Nucleotide-binding</keyword>
<keyword evidence="4" id="KW-0648">Protein biosynthesis</keyword>
<evidence type="ECO:0000313" key="8">
    <source>
        <dbReference type="Proteomes" id="UP000182486"/>
    </source>
</evidence>
<sequence length="225" mass="24794">MLDVRKEIIRRGRTRPCMRIVRLLFAALSDPAGVTAHRLGALERVALILHDWLETHRRLADTETRMTAVLDQLQLTELVTSIPGLSTTGAAASLAETANPNRFATARALVKHAGLAPREKLSGTFVGRTKLTGQGQFCKAQVCRRCVRLLAAGLDEHWSLEGLTTLVYGVPKVMAGLSPDTKPTPELKMTQRSFFVLVYRLLIGKETGPRLPTLLLAVRADRIRP</sequence>
<keyword evidence="1" id="KW-0436">Ligase</keyword>
<evidence type="ECO:0000256" key="2">
    <source>
        <dbReference type="ARBA" id="ARBA00022741"/>
    </source>
</evidence>
<proteinExistence type="predicted"/>
<dbReference type="SUPFAM" id="SSF48163">
    <property type="entry name" value="An anticodon-binding domain of class I aminoacyl-tRNA synthetases"/>
    <property type="match status" value="1"/>
</dbReference>
<evidence type="ECO:0000313" key="7">
    <source>
        <dbReference type="EMBL" id="OJF11277.1"/>
    </source>
</evidence>
<evidence type="ECO:0000256" key="4">
    <source>
        <dbReference type="ARBA" id="ARBA00022917"/>
    </source>
</evidence>
<dbReference type="Pfam" id="PF02371">
    <property type="entry name" value="Transposase_20"/>
    <property type="match status" value="1"/>
</dbReference>
<dbReference type="PANTHER" id="PTHR33055:SF3">
    <property type="entry name" value="PUTATIVE TRANSPOSASE FOR IS117-RELATED"/>
    <property type="match status" value="1"/>
</dbReference>
<comment type="caution">
    <text evidence="7">The sequence shown here is derived from an EMBL/GenBank/DDBJ whole genome shotgun (WGS) entry which is preliminary data.</text>
</comment>
<dbReference type="GO" id="GO:0006313">
    <property type="term" value="P:DNA transposition"/>
    <property type="evidence" value="ECO:0007669"/>
    <property type="project" value="InterPro"/>
</dbReference>
<evidence type="ECO:0000256" key="3">
    <source>
        <dbReference type="ARBA" id="ARBA00022840"/>
    </source>
</evidence>
<dbReference type="GO" id="GO:0005524">
    <property type="term" value="F:ATP binding"/>
    <property type="evidence" value="ECO:0007669"/>
    <property type="project" value="UniProtKB-KW"/>
</dbReference>
<protein>
    <recommendedName>
        <fullName evidence="6">Transposase IS116/IS110/IS902 C-terminal domain-containing protein</fullName>
    </recommendedName>
</protein>
<organism evidence="7 8">
    <name type="scientific">Couchioplanes caeruleus subsp. caeruleus</name>
    <dbReference type="NCBI Taxonomy" id="56427"/>
    <lineage>
        <taxon>Bacteria</taxon>
        <taxon>Bacillati</taxon>
        <taxon>Actinomycetota</taxon>
        <taxon>Actinomycetes</taxon>
        <taxon>Micromonosporales</taxon>
        <taxon>Micromonosporaceae</taxon>
        <taxon>Couchioplanes</taxon>
    </lineage>
</organism>
<dbReference type="Gene3D" id="1.10.10.350">
    <property type="match status" value="1"/>
</dbReference>
<reference evidence="7 8" key="1">
    <citation type="submission" date="2016-09" db="EMBL/GenBank/DDBJ databases">
        <title>Couchioplanes caeruleus draft genome sequence.</title>
        <authorList>
            <person name="Sheehan J."/>
            <person name="Caffrey P."/>
        </authorList>
    </citation>
    <scope>NUCLEOTIDE SEQUENCE [LARGE SCALE GENOMIC DNA]</scope>
    <source>
        <strain evidence="7 8">DSM 43634</strain>
    </source>
</reference>
<dbReference type="Proteomes" id="UP000182486">
    <property type="component" value="Unassembled WGS sequence"/>
</dbReference>
<feature type="domain" description="Transposase IS116/IS110/IS902 C-terminal" evidence="6">
    <location>
        <begin position="77"/>
        <end position="135"/>
    </location>
</feature>
<dbReference type="PANTHER" id="PTHR33055">
    <property type="entry name" value="TRANSPOSASE FOR INSERTION SEQUENCE ELEMENT IS1111A"/>
    <property type="match status" value="1"/>
</dbReference>
<gene>
    <name evidence="7" type="ORF">BG844_27300</name>
</gene>
<dbReference type="InterPro" id="IPR047650">
    <property type="entry name" value="Transpos_IS110"/>
</dbReference>
<dbReference type="InterPro" id="IPR020751">
    <property type="entry name" value="aa-tRNA-synth_I_codon-bd_sub2"/>
</dbReference>
<name>A0A1K0FEJ8_9ACTN</name>
<keyword evidence="5" id="KW-0030">Aminoacyl-tRNA synthetase</keyword>